<dbReference type="Proteomes" id="UP000198290">
    <property type="component" value="Chromosome"/>
</dbReference>
<dbReference type="AlphaFoldDB" id="A0A3G9GD38"/>
<dbReference type="RefSeq" id="WP_089085081.1">
    <property type="nucleotide sequence ID" value="NZ_AP018823.1"/>
</dbReference>
<evidence type="ECO:0000313" key="1">
    <source>
        <dbReference type="EMBL" id="BBF84012.1"/>
    </source>
</evidence>
<name>A0A3G9GD38_9NEIS</name>
<organism evidence="1 2">
    <name type="scientific">Aquitalea magnusonii</name>
    <dbReference type="NCBI Taxonomy" id="332411"/>
    <lineage>
        <taxon>Bacteria</taxon>
        <taxon>Pseudomonadati</taxon>
        <taxon>Pseudomonadota</taxon>
        <taxon>Betaproteobacteria</taxon>
        <taxon>Neisseriales</taxon>
        <taxon>Chromobacteriaceae</taxon>
        <taxon>Aquitalea</taxon>
    </lineage>
</organism>
<reference evidence="2" key="3">
    <citation type="journal article" date="2017" name="Plant Physiol. Biochem.">
        <title>Differential oxidative and antioxidative response of duckweed Lemna minor toward plant growth promoting/inhibiting bacteria.</title>
        <authorList>
            <person name="Ishizawa H."/>
            <person name="Kuroda M."/>
            <person name="Morikawa M."/>
            <person name="Ike M."/>
        </authorList>
    </citation>
    <scope>NUCLEOTIDE SEQUENCE [LARGE SCALE GENOMIC DNA]</scope>
    <source>
        <strain evidence="2">H3</strain>
    </source>
</reference>
<proteinExistence type="predicted"/>
<dbReference type="OrthoDB" id="7059787at2"/>
<accession>A0A3G9GD38</accession>
<keyword evidence="2" id="KW-1185">Reference proteome</keyword>
<sequence length="421" mass="48045">MNKDMPTRAIMARICTSDSLGEAFDLYRLAAPLLPNCKFVFAAENGAAPGFAVNHKFSSGAVVRSLFKTDKVLVLDRDTVKEMESGGATYPIDYSISLDTQALSYLEPYLAGRSSGIPKDFKEVFDFIARDDVFVDPTPYLCENLHNLDDRKAADRVFGKLKAYETLRTLDSQWLKTTGKACSTLTESELDKRAQELIARMYMDRANEGFMRALNFRQQFMYCHLLKMASIQLQTPQASVIEKIERFVEFCDCDLATISGRETALARAYFELGHNLTFFGKVQKKKPDLFKTLDGMAWDLWHVRQLEETMTLKPSRQARYFFPALLTFDKRLVEIIDLYPLKACAYIEGEHEPMPFYDGDWFQLVAGDDQAQARFAERFYSVEARSSRELRRNSVKAQFEKIVTALENELCVISSVEKLAS</sequence>
<dbReference type="EMBL" id="AP018823">
    <property type="protein sequence ID" value="BBF84012.1"/>
    <property type="molecule type" value="Genomic_DNA"/>
</dbReference>
<dbReference type="KEGG" id="amah:DLM_0340"/>
<evidence type="ECO:0000313" key="2">
    <source>
        <dbReference type="Proteomes" id="UP000198290"/>
    </source>
</evidence>
<reference evidence="2" key="1">
    <citation type="journal article" date="2017" name="Biotechnol. Biofuels">
        <title>Evaluation of environmental bacterial communities as a factor affecting the growth of duckweed Lemna minor.</title>
        <authorList>
            <person name="Ishizawa H."/>
            <person name="Kuroda M."/>
            <person name="Morikawa M."/>
            <person name="Ike M."/>
        </authorList>
    </citation>
    <scope>NUCLEOTIDE SEQUENCE [LARGE SCALE GENOMIC DNA]</scope>
    <source>
        <strain evidence="2">H3</strain>
    </source>
</reference>
<gene>
    <name evidence="1" type="ORF">DLM_0340</name>
</gene>
<reference evidence="1 2" key="2">
    <citation type="journal article" date="2017" name="Genome Announc.">
        <title>Draft genome sequence of Aquitalea magnusonii strain H3, a plant growth-promoting bacterium of duckweed Lemna minor.</title>
        <authorList>
            <person name="Ishizawa H."/>
            <person name="Kuroda M."/>
            <person name="Ike M."/>
        </authorList>
    </citation>
    <scope>NUCLEOTIDE SEQUENCE [LARGE SCALE GENOMIC DNA]</scope>
    <source>
        <strain evidence="1 2">H3</strain>
    </source>
</reference>
<protein>
    <submittedName>
        <fullName evidence="1">Uncharacterized protein</fullName>
    </submittedName>
</protein>